<evidence type="ECO:0000313" key="8">
    <source>
        <dbReference type="EMBL" id="SCM79017.1"/>
    </source>
</evidence>
<dbReference type="RefSeq" id="WP_288183355.1">
    <property type="nucleotide sequence ID" value="NZ_LT608335.1"/>
</dbReference>
<dbReference type="PROSITE" id="PS50850">
    <property type="entry name" value="MFS"/>
    <property type="match status" value="1"/>
</dbReference>
<reference evidence="8" key="1">
    <citation type="submission" date="2016-08" db="EMBL/GenBank/DDBJ databases">
        <authorList>
            <person name="Seilhamer J.J."/>
        </authorList>
    </citation>
    <scope>NUCLEOTIDE SEQUENCE</scope>
    <source>
        <strain evidence="8">86</strain>
    </source>
</reference>
<feature type="transmembrane region" description="Helical" evidence="6">
    <location>
        <begin position="139"/>
        <end position="159"/>
    </location>
</feature>
<feature type="transmembrane region" description="Helical" evidence="6">
    <location>
        <begin position="12"/>
        <end position="29"/>
    </location>
</feature>
<dbReference type="GO" id="GO:0022857">
    <property type="term" value="F:transmembrane transporter activity"/>
    <property type="evidence" value="ECO:0007669"/>
    <property type="project" value="InterPro"/>
</dbReference>
<dbReference type="EMBL" id="FMJE01000002">
    <property type="protein sequence ID" value="SCM79017.1"/>
    <property type="molecule type" value="Genomic_DNA"/>
</dbReference>
<protein>
    <submittedName>
        <fullName evidence="8">Major facilitator transporter</fullName>
    </submittedName>
</protein>
<gene>
    <name evidence="8" type="ORF">KL86SPO_20356</name>
</gene>
<evidence type="ECO:0000256" key="4">
    <source>
        <dbReference type="ARBA" id="ARBA00022989"/>
    </source>
</evidence>
<evidence type="ECO:0000256" key="1">
    <source>
        <dbReference type="ARBA" id="ARBA00004651"/>
    </source>
</evidence>
<accession>A0A212LNC2</accession>
<feature type="domain" description="Major facilitator superfamily (MFS) profile" evidence="7">
    <location>
        <begin position="9"/>
        <end position="417"/>
    </location>
</feature>
<feature type="transmembrane region" description="Helical" evidence="6">
    <location>
        <begin position="80"/>
        <end position="98"/>
    </location>
</feature>
<dbReference type="InterPro" id="IPR011701">
    <property type="entry name" value="MFS"/>
</dbReference>
<keyword evidence="5 6" id="KW-0472">Membrane</keyword>
<dbReference type="AlphaFoldDB" id="A0A212LNC2"/>
<feature type="transmembrane region" description="Helical" evidence="6">
    <location>
        <begin position="171"/>
        <end position="191"/>
    </location>
</feature>
<dbReference type="InterPro" id="IPR050327">
    <property type="entry name" value="Proton-linked_MCT"/>
</dbReference>
<dbReference type="InterPro" id="IPR020846">
    <property type="entry name" value="MFS_dom"/>
</dbReference>
<dbReference type="InterPro" id="IPR036259">
    <property type="entry name" value="MFS_trans_sf"/>
</dbReference>
<dbReference type="PANTHER" id="PTHR11360:SF290">
    <property type="entry name" value="MONOCARBOXYLATE MFS PERMEASE"/>
    <property type="match status" value="1"/>
</dbReference>
<proteinExistence type="predicted"/>
<evidence type="ECO:0000256" key="6">
    <source>
        <dbReference type="SAM" id="Phobius"/>
    </source>
</evidence>
<evidence type="ECO:0000256" key="5">
    <source>
        <dbReference type="ARBA" id="ARBA00023136"/>
    </source>
</evidence>
<keyword evidence="2" id="KW-0813">Transport</keyword>
<keyword evidence="3 6" id="KW-0812">Transmembrane</keyword>
<name>A0A212LNC2_9FIRM</name>
<feature type="transmembrane region" description="Helical" evidence="6">
    <location>
        <begin position="366"/>
        <end position="385"/>
    </location>
</feature>
<evidence type="ECO:0000259" key="7">
    <source>
        <dbReference type="PROSITE" id="PS50850"/>
    </source>
</evidence>
<feature type="transmembrane region" description="Helical" evidence="6">
    <location>
        <begin position="324"/>
        <end position="345"/>
    </location>
</feature>
<feature type="transmembrane region" description="Helical" evidence="6">
    <location>
        <begin position="237"/>
        <end position="260"/>
    </location>
</feature>
<comment type="subcellular location">
    <subcellularLocation>
        <location evidence="1">Cell membrane</location>
        <topology evidence="1">Multi-pass membrane protein</topology>
    </subcellularLocation>
</comment>
<feature type="transmembrane region" description="Helical" evidence="6">
    <location>
        <begin position="301"/>
        <end position="318"/>
    </location>
</feature>
<dbReference type="GO" id="GO:0005886">
    <property type="term" value="C:plasma membrane"/>
    <property type="evidence" value="ECO:0007669"/>
    <property type="project" value="UniProtKB-SubCell"/>
</dbReference>
<feature type="transmembrane region" description="Helical" evidence="6">
    <location>
        <begin position="104"/>
        <end position="127"/>
    </location>
</feature>
<sequence>MENEQKFYGWKLVGALWFLYLLNMGFPLYGGAVINSYMMKEIAMDRTTFGLGFSLLNLFVGLSAILVGMTITKWGVRKTFIIGSGLLVIGAFWLSQVATQPWHYLVGFGVLVGSGIGFSTIVALSTTITRWFVKFRGRAMAMAMTASGFAGFIGAPAMNKLIASSGGDWRLAWVVVAGIAVVSAIVAWLFVKERPQDLGQIPDGKVVEETSTAVTANSALVTKHVWEPADVYKSVTYWMTVLAAAASQWPFFFFTAHWIMHLKGKGILPADAAFAMGMFTMGGIFGRLISGWLMDKIAARYVFMLGMCCYLVGSYLAVQAGPGAMLSAYIAAVLYGAGFGWTFVAQNTMLGNFFGPAAFPKINGSLQAITAVIVSCAGVVGGKLFDMFHSYTPAFQLNSAIVFLGIIIVIFAAMPKPPTSSQCSKSV</sequence>
<feature type="transmembrane region" description="Helical" evidence="6">
    <location>
        <begin position="397"/>
        <end position="415"/>
    </location>
</feature>
<feature type="transmembrane region" description="Helical" evidence="6">
    <location>
        <begin position="49"/>
        <end position="68"/>
    </location>
</feature>
<organism evidence="8">
    <name type="scientific">uncultured Sporomusa sp</name>
    <dbReference type="NCBI Taxonomy" id="307249"/>
    <lineage>
        <taxon>Bacteria</taxon>
        <taxon>Bacillati</taxon>
        <taxon>Bacillota</taxon>
        <taxon>Negativicutes</taxon>
        <taxon>Selenomonadales</taxon>
        <taxon>Sporomusaceae</taxon>
        <taxon>Sporomusa</taxon>
        <taxon>environmental samples</taxon>
    </lineage>
</organism>
<dbReference type="Gene3D" id="1.20.1250.20">
    <property type="entry name" value="MFS general substrate transporter like domains"/>
    <property type="match status" value="2"/>
</dbReference>
<feature type="transmembrane region" description="Helical" evidence="6">
    <location>
        <begin position="272"/>
        <end position="289"/>
    </location>
</feature>
<evidence type="ECO:0000256" key="3">
    <source>
        <dbReference type="ARBA" id="ARBA00022692"/>
    </source>
</evidence>
<dbReference type="SUPFAM" id="SSF103473">
    <property type="entry name" value="MFS general substrate transporter"/>
    <property type="match status" value="1"/>
</dbReference>
<dbReference type="Pfam" id="PF07690">
    <property type="entry name" value="MFS_1"/>
    <property type="match status" value="1"/>
</dbReference>
<evidence type="ECO:0000256" key="2">
    <source>
        <dbReference type="ARBA" id="ARBA00022448"/>
    </source>
</evidence>
<dbReference type="PANTHER" id="PTHR11360">
    <property type="entry name" value="MONOCARBOXYLATE TRANSPORTER"/>
    <property type="match status" value="1"/>
</dbReference>
<keyword evidence="4 6" id="KW-1133">Transmembrane helix</keyword>